<proteinExistence type="inferred from homology"/>
<dbReference type="InterPro" id="IPR029044">
    <property type="entry name" value="Nucleotide-diphossugar_trans"/>
</dbReference>
<evidence type="ECO:0000313" key="4">
    <source>
        <dbReference type="EMBL" id="PVX56498.1"/>
    </source>
</evidence>
<evidence type="ECO:0000256" key="1">
    <source>
        <dbReference type="ARBA" id="ARBA00007274"/>
    </source>
</evidence>
<dbReference type="PANTHER" id="PTHR23416">
    <property type="entry name" value="SIALIC ACID SYNTHASE-RELATED"/>
    <property type="match status" value="1"/>
</dbReference>
<dbReference type="InterPro" id="IPR011004">
    <property type="entry name" value="Trimer_LpxA-like_sf"/>
</dbReference>
<dbReference type="Gene3D" id="2.160.10.10">
    <property type="entry name" value="Hexapeptide repeat proteins"/>
    <property type="match status" value="1"/>
</dbReference>
<dbReference type="SUPFAM" id="SSF53448">
    <property type="entry name" value="Nucleotide-diphospho-sugar transferases"/>
    <property type="match status" value="1"/>
</dbReference>
<organism evidence="4 5">
    <name type="scientific">Hallella colorans</name>
    <dbReference type="NCBI Taxonomy" id="1703337"/>
    <lineage>
        <taxon>Bacteria</taxon>
        <taxon>Pseudomonadati</taxon>
        <taxon>Bacteroidota</taxon>
        <taxon>Bacteroidia</taxon>
        <taxon>Bacteroidales</taxon>
        <taxon>Prevotellaceae</taxon>
        <taxon>Hallella</taxon>
    </lineage>
</organism>
<dbReference type="RefSeq" id="WP_116616178.1">
    <property type="nucleotide sequence ID" value="NZ_CAMQYP010000075.1"/>
</dbReference>
<accession>A0A2U0UFU6</accession>
<dbReference type="GO" id="GO:0005829">
    <property type="term" value="C:cytosol"/>
    <property type="evidence" value="ECO:0007669"/>
    <property type="project" value="TreeGrafter"/>
</dbReference>
<comment type="similarity">
    <text evidence="1">Belongs to the transferase hexapeptide repeat family.</text>
</comment>
<dbReference type="CDD" id="cd04647">
    <property type="entry name" value="LbH_MAT_like"/>
    <property type="match status" value="1"/>
</dbReference>
<comment type="caution">
    <text evidence="4">The sequence shown here is derived from an EMBL/GenBank/DDBJ whole genome shotgun (WGS) entry which is preliminary data.</text>
</comment>
<evidence type="ECO:0000313" key="5">
    <source>
        <dbReference type="Proteomes" id="UP000245870"/>
    </source>
</evidence>
<gene>
    <name evidence="4" type="ORF">C7379_10670</name>
</gene>
<keyword evidence="2 4" id="KW-0808">Transferase</keyword>
<dbReference type="SUPFAM" id="SSF51161">
    <property type="entry name" value="Trimeric LpxA-like enzymes"/>
    <property type="match status" value="1"/>
</dbReference>
<evidence type="ECO:0000259" key="3">
    <source>
        <dbReference type="Pfam" id="PF00535"/>
    </source>
</evidence>
<reference evidence="4 5" key="1">
    <citation type="submission" date="2018-05" db="EMBL/GenBank/DDBJ databases">
        <title>Genomic Encyclopedia of Type Strains, Phase IV (KMG-IV): sequencing the most valuable type-strain genomes for metagenomic binning, comparative biology and taxonomic classification.</title>
        <authorList>
            <person name="Goeker M."/>
        </authorList>
    </citation>
    <scope>NUCLEOTIDE SEQUENCE [LARGE SCALE GENOMIC DNA]</scope>
    <source>
        <strain evidence="4 5">DSM 100333</strain>
    </source>
</reference>
<dbReference type="OrthoDB" id="9788101at2"/>
<dbReference type="PANTHER" id="PTHR23416:SF23">
    <property type="entry name" value="ACETYLTRANSFERASE C18B11.09C-RELATED"/>
    <property type="match status" value="1"/>
</dbReference>
<dbReference type="GO" id="GO:0008374">
    <property type="term" value="F:O-acyltransferase activity"/>
    <property type="evidence" value="ECO:0007669"/>
    <property type="project" value="TreeGrafter"/>
</dbReference>
<dbReference type="InterPro" id="IPR001451">
    <property type="entry name" value="Hexapep"/>
</dbReference>
<keyword evidence="5" id="KW-1185">Reference proteome</keyword>
<dbReference type="Pfam" id="PF00535">
    <property type="entry name" value="Glycos_transf_2"/>
    <property type="match status" value="1"/>
</dbReference>
<feature type="domain" description="Glycosyltransferase 2-like" evidence="3">
    <location>
        <begin position="14"/>
        <end position="143"/>
    </location>
</feature>
<sequence>MESLKLISKNNKISVITVVFNDAKHIRETMESFFSQTWENKEYIVIDGGSNDGTVEIIREYEERIAYWCSEPDKGIYDAMNKGIAHATGNWINFLNSGDLFAEKQSLEKTIKYTPDIQNVAVIYGNSIKRDDDTDIFQEASQNLEDMRHGPIYRHGSSLVRTDVHQTHLFDVSQAEKYGFALDWLMIYKLYSKGYKFKKTNVTIQIFLTKGISNQLEQSLKHNRIIVTGRPLSCIDKFKIKKHIVVERLKMSLPYKWIVAFGTEYLLNDWLPLIPFWKLRKPFMKMLKMKIGNGTIIMKRVYIMTPQKIRIGRYSHINRGCLLDGRGGITIGDNVSISYHVNIMTGSHNHNTRQFRGVFLPIVVEDYAWIGVNATILQNVKIGKGAVVCAGAVVTKDVKPFTVVAGVPARSIGERNRDLNYHCKWDVPFT</sequence>
<dbReference type="CDD" id="cd06433">
    <property type="entry name" value="GT_2_WfgS_like"/>
    <property type="match status" value="1"/>
</dbReference>
<dbReference type="EMBL" id="QENY01000006">
    <property type="protein sequence ID" value="PVX56498.1"/>
    <property type="molecule type" value="Genomic_DNA"/>
</dbReference>
<protein>
    <submittedName>
        <fullName evidence="4">Acetyltransferase-like isoleucine patch superfamily enzyme</fullName>
    </submittedName>
</protein>
<dbReference type="Pfam" id="PF00132">
    <property type="entry name" value="Hexapep"/>
    <property type="match status" value="1"/>
</dbReference>
<evidence type="ECO:0000256" key="2">
    <source>
        <dbReference type="ARBA" id="ARBA00022679"/>
    </source>
</evidence>
<name>A0A2U0UFU6_9BACT</name>
<dbReference type="InterPro" id="IPR001173">
    <property type="entry name" value="Glyco_trans_2-like"/>
</dbReference>
<dbReference type="Gene3D" id="3.90.550.10">
    <property type="entry name" value="Spore Coat Polysaccharide Biosynthesis Protein SpsA, Chain A"/>
    <property type="match status" value="1"/>
</dbReference>
<dbReference type="Proteomes" id="UP000245870">
    <property type="component" value="Unassembled WGS sequence"/>
</dbReference>
<dbReference type="AlphaFoldDB" id="A0A2U0UFU6"/>
<dbReference type="InterPro" id="IPR051159">
    <property type="entry name" value="Hexapeptide_acetyltransf"/>
</dbReference>